<evidence type="ECO:0000313" key="2">
    <source>
        <dbReference type="EMBL" id="VFJ13893.1"/>
    </source>
</evidence>
<sequence>MKKVKILKNNDSYNNGTFVTEVDRGLGIQTPNINLDDNNNMLDLTKEDKLEVKYKKKKVMNKKDGFNRGLKYSAPSQRNHSSVYE</sequence>
<feature type="region of interest" description="Disordered" evidence="1">
    <location>
        <begin position="65"/>
        <end position="85"/>
    </location>
</feature>
<proteinExistence type="predicted"/>
<dbReference type="EMBL" id="LR216287">
    <property type="protein sequence ID" value="VFJ13893.1"/>
    <property type="molecule type" value="Genomic_DNA"/>
</dbReference>
<dbReference type="RefSeq" id="WP_134483968.1">
    <property type="nucleotide sequence ID" value="NZ_LR216287.1"/>
</dbReference>
<organism evidence="2 3">
    <name type="scientific">Candidatus Nitrosocosmicus franklandianus</name>
    <dbReference type="NCBI Taxonomy" id="1798806"/>
    <lineage>
        <taxon>Archaea</taxon>
        <taxon>Nitrososphaerota</taxon>
        <taxon>Nitrososphaeria</taxon>
        <taxon>Nitrososphaerales</taxon>
        <taxon>Nitrososphaeraceae</taxon>
        <taxon>Candidatus Nitrosocosmicus</taxon>
    </lineage>
</organism>
<evidence type="ECO:0000313" key="3">
    <source>
        <dbReference type="Proteomes" id="UP000294299"/>
    </source>
</evidence>
<keyword evidence="3" id="KW-1185">Reference proteome</keyword>
<name>A0A484IAU3_9ARCH</name>
<protein>
    <submittedName>
        <fullName evidence="2">Uncharacterized protein</fullName>
    </submittedName>
</protein>
<dbReference type="KEGG" id="nfn:NFRAN_1571"/>
<dbReference type="Proteomes" id="UP000294299">
    <property type="component" value="Chromosome NFRAN"/>
</dbReference>
<reference evidence="2 3" key="1">
    <citation type="submission" date="2019-02" db="EMBL/GenBank/DDBJ databases">
        <authorList>
            <person name="Lehtovirta-Morley E L."/>
        </authorList>
    </citation>
    <scope>NUCLEOTIDE SEQUENCE [LARGE SCALE GENOMIC DNA]</scope>
    <source>
        <strain evidence="2">NFRAN1</strain>
    </source>
</reference>
<evidence type="ECO:0000256" key="1">
    <source>
        <dbReference type="SAM" id="MobiDB-lite"/>
    </source>
</evidence>
<gene>
    <name evidence="2" type="ORF">NFRAN_1571</name>
</gene>
<feature type="compositionally biased region" description="Polar residues" evidence="1">
    <location>
        <begin position="74"/>
        <end position="85"/>
    </location>
</feature>
<dbReference type="GeneID" id="39420913"/>
<dbReference type="AlphaFoldDB" id="A0A484IAU3"/>
<accession>A0A484IAU3</accession>